<keyword evidence="1" id="KW-0472">Membrane</keyword>
<reference evidence="2" key="1">
    <citation type="journal article" date="2014" name="Front. Microbiol.">
        <title>High frequency of phylogenetically diverse reductive dehalogenase-homologous genes in deep subseafloor sedimentary metagenomes.</title>
        <authorList>
            <person name="Kawai M."/>
            <person name="Futagami T."/>
            <person name="Toyoda A."/>
            <person name="Takaki Y."/>
            <person name="Nishi S."/>
            <person name="Hori S."/>
            <person name="Arai W."/>
            <person name="Tsubouchi T."/>
            <person name="Morono Y."/>
            <person name="Uchiyama I."/>
            <person name="Ito T."/>
            <person name="Fujiyama A."/>
            <person name="Inagaki F."/>
            <person name="Takami H."/>
        </authorList>
    </citation>
    <scope>NUCLEOTIDE SEQUENCE</scope>
    <source>
        <strain evidence="2">Expedition CK06-06</strain>
    </source>
</reference>
<evidence type="ECO:0000313" key="2">
    <source>
        <dbReference type="EMBL" id="GAH37201.1"/>
    </source>
</evidence>
<feature type="transmembrane region" description="Helical" evidence="1">
    <location>
        <begin position="6"/>
        <end position="26"/>
    </location>
</feature>
<evidence type="ECO:0000256" key="1">
    <source>
        <dbReference type="SAM" id="Phobius"/>
    </source>
</evidence>
<accession>X1EUY3</accession>
<name>X1EUY3_9ZZZZ</name>
<feature type="non-terminal residue" evidence="2">
    <location>
        <position position="64"/>
    </location>
</feature>
<keyword evidence="1" id="KW-1133">Transmembrane helix</keyword>
<protein>
    <submittedName>
        <fullName evidence="2">Uncharacterized protein</fullName>
    </submittedName>
</protein>
<comment type="caution">
    <text evidence="2">The sequence shown here is derived from an EMBL/GenBank/DDBJ whole genome shotgun (WGS) entry which is preliminary data.</text>
</comment>
<gene>
    <name evidence="2" type="ORF">S03H2_22481</name>
</gene>
<organism evidence="2">
    <name type="scientific">marine sediment metagenome</name>
    <dbReference type="NCBI Taxonomy" id="412755"/>
    <lineage>
        <taxon>unclassified sequences</taxon>
        <taxon>metagenomes</taxon>
        <taxon>ecological metagenomes</taxon>
    </lineage>
</organism>
<keyword evidence="1" id="KW-0812">Transmembrane</keyword>
<dbReference type="EMBL" id="BARU01012114">
    <property type="protein sequence ID" value="GAH37201.1"/>
    <property type="molecule type" value="Genomic_DNA"/>
</dbReference>
<dbReference type="AlphaFoldDB" id="X1EUY3"/>
<proteinExistence type="predicted"/>
<sequence>MKKTKLIIIISLLMIPMISLMVSTNFKRNLVDLNDNDNKCEEINLKRAYFNNSMETIYIDDALT</sequence>